<comment type="caution">
    <text evidence="1">The sequence shown here is derived from an EMBL/GenBank/DDBJ whole genome shotgun (WGS) entry which is preliminary data.</text>
</comment>
<dbReference type="Gene3D" id="3.40.50.10150">
    <property type="entry name" value="B12-dependent dehydatase associated subunit"/>
    <property type="match status" value="1"/>
</dbReference>
<reference evidence="1 2" key="1">
    <citation type="submission" date="2018-05" db="EMBL/GenBank/DDBJ databases">
        <title>Genomic Encyclopedia of Type Strains, Phase IV (KMG-IV): sequencing the most valuable type-strain genomes for metagenomic binning, comparative biology and taxonomic classification.</title>
        <authorList>
            <person name="Goeker M."/>
        </authorList>
    </citation>
    <scope>NUCLEOTIDE SEQUENCE [LARGE SCALE GENOMIC DNA]</scope>
    <source>
        <strain evidence="1 2">DSM 19579</strain>
    </source>
</reference>
<name>A0A317Q7V6_9ENTR</name>
<proteinExistence type="predicted"/>
<dbReference type="InterPro" id="IPR003208">
    <property type="entry name" value="Dehydtase/Dehydtase_re"/>
</dbReference>
<dbReference type="OrthoDB" id="308037at2"/>
<accession>A0A317Q7V6</accession>
<dbReference type="EMBL" id="QGTS01000002">
    <property type="protein sequence ID" value="PWW11582.1"/>
    <property type="molecule type" value="Genomic_DNA"/>
</dbReference>
<dbReference type="PIRSF" id="PIRSF011503">
    <property type="entry name" value="DdrB_PduH"/>
    <property type="match status" value="1"/>
</dbReference>
<protein>
    <submittedName>
        <fullName evidence="1">Propanediol dehydratase reactivation factor small subunit</fullName>
    </submittedName>
</protein>
<evidence type="ECO:0000313" key="1">
    <source>
        <dbReference type="EMBL" id="PWW11582.1"/>
    </source>
</evidence>
<dbReference type="InterPro" id="IPR009192">
    <property type="entry name" value="Diol/glycerol_deHydtase_re_ssu"/>
</dbReference>
<dbReference type="Proteomes" id="UP000246744">
    <property type="component" value="Unassembled WGS sequence"/>
</dbReference>
<dbReference type="AlphaFoldDB" id="A0A317Q7V6"/>
<dbReference type="Pfam" id="PF02288">
    <property type="entry name" value="Dehydratase_MU"/>
    <property type="match status" value="1"/>
</dbReference>
<dbReference type="InterPro" id="IPR010254">
    <property type="entry name" value="B12-dep_deHydtase_bsu"/>
</dbReference>
<dbReference type="SUPFAM" id="SSF52968">
    <property type="entry name" value="B12-dependent dehydatase associated subunit"/>
    <property type="match status" value="1"/>
</dbReference>
<dbReference type="RefSeq" id="WP_110024882.1">
    <property type="nucleotide sequence ID" value="NZ_QGTS01000002.1"/>
</dbReference>
<gene>
    <name evidence="1" type="ORF">DES37_102189</name>
</gene>
<organism evidence="1 2">
    <name type="scientific">Mangrovibacter plantisponsor</name>
    <dbReference type="NCBI Taxonomy" id="451513"/>
    <lineage>
        <taxon>Bacteria</taxon>
        <taxon>Pseudomonadati</taxon>
        <taxon>Pseudomonadota</taxon>
        <taxon>Gammaproteobacteria</taxon>
        <taxon>Enterobacterales</taxon>
        <taxon>Enterobacteriaceae</taxon>
        <taxon>Mangrovibacter</taxon>
    </lineage>
</organism>
<sequence>MTLAEESPAIVVFGSQTTETHWQEVLWGIEEEGIPWVWYSTEEESALAESAWQAASQSPLRVGIGCNPQQLLVHYQHLDAATPLFRLLTTDSPAEARRTGHNAARLVKGLPFK</sequence>
<evidence type="ECO:0000313" key="2">
    <source>
        <dbReference type="Proteomes" id="UP000246744"/>
    </source>
</evidence>
<keyword evidence="2" id="KW-1185">Reference proteome</keyword>